<dbReference type="GO" id="GO:0000917">
    <property type="term" value="P:division septum assembly"/>
    <property type="evidence" value="ECO:0007669"/>
    <property type="project" value="UniProtKB-KW"/>
</dbReference>
<feature type="domain" description="Septum formation inhibitor MinC C-terminal" evidence="7">
    <location>
        <begin position="118"/>
        <end position="212"/>
    </location>
</feature>
<dbReference type="GO" id="GO:1901891">
    <property type="term" value="P:regulation of cell septum assembly"/>
    <property type="evidence" value="ECO:0007669"/>
    <property type="project" value="InterPro"/>
</dbReference>
<proteinExistence type="inferred from homology"/>
<dbReference type="Gene3D" id="2.160.20.70">
    <property type="match status" value="1"/>
</dbReference>
<gene>
    <name evidence="6 9" type="primary">minC</name>
    <name evidence="9" type="ORF">BR63_15675</name>
</gene>
<dbReference type="EMBL" id="CP045798">
    <property type="protein sequence ID" value="QNB47585.1"/>
    <property type="molecule type" value="Genomic_DNA"/>
</dbReference>
<dbReference type="AlphaFoldDB" id="A0A7G6E681"/>
<dbReference type="SUPFAM" id="SSF63848">
    <property type="entry name" value="Cell-division inhibitor MinC, C-terminal domain"/>
    <property type="match status" value="1"/>
</dbReference>
<protein>
    <recommendedName>
        <fullName evidence="6">Probable septum site-determining protein MinC</fullName>
    </recommendedName>
</protein>
<accession>A0A7G6E681</accession>
<comment type="similarity">
    <text evidence="1 6">Belongs to the MinC family.</text>
</comment>
<comment type="subunit">
    <text evidence="5 6">Interacts with MinD and FtsZ.</text>
</comment>
<evidence type="ECO:0000313" key="9">
    <source>
        <dbReference type="EMBL" id="QNB47585.1"/>
    </source>
</evidence>
<dbReference type="Gene3D" id="3.30.160.540">
    <property type="match status" value="1"/>
</dbReference>
<evidence type="ECO:0000256" key="3">
    <source>
        <dbReference type="ARBA" id="ARBA00023210"/>
    </source>
</evidence>
<evidence type="ECO:0000256" key="6">
    <source>
        <dbReference type="HAMAP-Rule" id="MF_00267"/>
    </source>
</evidence>
<dbReference type="Pfam" id="PF03775">
    <property type="entry name" value="MinC_C"/>
    <property type="match status" value="1"/>
</dbReference>
<dbReference type="GO" id="GO:0000902">
    <property type="term" value="P:cell morphogenesis"/>
    <property type="evidence" value="ECO:0007669"/>
    <property type="project" value="InterPro"/>
</dbReference>
<evidence type="ECO:0000256" key="2">
    <source>
        <dbReference type="ARBA" id="ARBA00022618"/>
    </source>
</evidence>
<dbReference type="RefSeq" id="WP_034421885.1">
    <property type="nucleotide sequence ID" value="NZ_CP045798.1"/>
</dbReference>
<name>A0A7G6E681_THEFR</name>
<dbReference type="HAMAP" id="MF_00267">
    <property type="entry name" value="MinC"/>
    <property type="match status" value="1"/>
</dbReference>
<dbReference type="PANTHER" id="PTHR34108:SF1">
    <property type="entry name" value="SEPTUM SITE-DETERMINING PROTEIN MINC"/>
    <property type="match status" value="1"/>
</dbReference>
<comment type="function">
    <text evidence="6">Cell division inhibitor that blocks the formation of polar Z ring septums. Rapidly oscillates between the poles of the cell to destabilize FtsZ filaments that have formed before they mature into polar Z rings. Prevents FtsZ polymerization.</text>
</comment>
<evidence type="ECO:0000259" key="7">
    <source>
        <dbReference type="Pfam" id="PF03775"/>
    </source>
</evidence>
<keyword evidence="4 6" id="KW-0131">Cell cycle</keyword>
<keyword evidence="10" id="KW-1185">Reference proteome</keyword>
<dbReference type="KEGG" id="tfr:BR63_15675"/>
<evidence type="ECO:0000313" key="10">
    <source>
        <dbReference type="Proteomes" id="UP000515847"/>
    </source>
</evidence>
<evidence type="ECO:0000259" key="8">
    <source>
        <dbReference type="Pfam" id="PF22642"/>
    </source>
</evidence>
<dbReference type="NCBIfam" id="TIGR01222">
    <property type="entry name" value="minC"/>
    <property type="match status" value="1"/>
</dbReference>
<dbReference type="InterPro" id="IPR013033">
    <property type="entry name" value="MinC"/>
</dbReference>
<evidence type="ECO:0000256" key="1">
    <source>
        <dbReference type="ARBA" id="ARBA00006291"/>
    </source>
</evidence>
<dbReference type="InterPro" id="IPR055219">
    <property type="entry name" value="MinC_N_1"/>
</dbReference>
<dbReference type="InterPro" id="IPR005526">
    <property type="entry name" value="Septum_form_inhib_MinC_C"/>
</dbReference>
<reference evidence="9 10" key="1">
    <citation type="journal article" date="2019" name="Front. Microbiol.">
        <title>Thermoanaerosceptrum fracticalcis gen. nov. sp. nov., a Novel Fumarate-Fermenting Microorganism From a Deep Fractured Carbonate Aquifer of the US Great Basin.</title>
        <authorList>
            <person name="Hamilton-Brehm S.D."/>
            <person name="Stewart L.E."/>
            <person name="Zavarin M."/>
            <person name="Caldwell M."/>
            <person name="Lawson P.A."/>
            <person name="Onstott T.C."/>
            <person name="Grzymski J."/>
            <person name="Neveux I."/>
            <person name="Lollar B.S."/>
            <person name="Russell C.E."/>
            <person name="Moser D.P."/>
        </authorList>
    </citation>
    <scope>NUCLEOTIDE SEQUENCE [LARGE SCALE GENOMIC DNA]</scope>
    <source>
        <strain evidence="9 10">DRI-13</strain>
    </source>
</reference>
<evidence type="ECO:0000256" key="4">
    <source>
        <dbReference type="ARBA" id="ARBA00023306"/>
    </source>
</evidence>
<dbReference type="PANTHER" id="PTHR34108">
    <property type="entry name" value="SEPTUM SITE-DETERMINING PROTEIN MINC"/>
    <property type="match status" value="1"/>
</dbReference>
<dbReference type="Pfam" id="PF22642">
    <property type="entry name" value="MinC_N_1"/>
    <property type="match status" value="1"/>
</dbReference>
<sequence length="224" mass="24512">MKQEIVTFKGNREGLLVILSDKALWDEIIERLKSRLQGKEGSFFEGASVVIDTGARTLTSEEVAEIWNTFEENGLKVKSIKSETNKVVSECKEGTEGRKSRERTGPEQELVSKLPSLIVKRNVRSGQKITFPGNVIILGDVNPGAEVMAKGSIVVMGTLRGIAHAGVEGDEDVLVTSLRLKPTQLRIAGFITRAPEEEPSEPEVAQVVNGMIICEGIEKIRKSL</sequence>
<dbReference type="InterPro" id="IPR016098">
    <property type="entry name" value="CAP/MinC_C"/>
</dbReference>
<dbReference type="OrthoDB" id="9790810at2"/>
<dbReference type="InterPro" id="IPR036145">
    <property type="entry name" value="MinC_C_sf"/>
</dbReference>
<dbReference type="Proteomes" id="UP000515847">
    <property type="component" value="Chromosome"/>
</dbReference>
<keyword evidence="3 6" id="KW-0717">Septation</keyword>
<feature type="domain" description="Septum site-determining protein MinC N-terminal" evidence="8">
    <location>
        <begin position="6"/>
        <end position="80"/>
    </location>
</feature>
<organism evidence="9 10">
    <name type="scientific">Thermanaerosceptrum fracticalcis</name>
    <dbReference type="NCBI Taxonomy" id="1712410"/>
    <lineage>
        <taxon>Bacteria</taxon>
        <taxon>Bacillati</taxon>
        <taxon>Bacillota</taxon>
        <taxon>Clostridia</taxon>
        <taxon>Eubacteriales</taxon>
        <taxon>Peptococcaceae</taxon>
        <taxon>Thermanaerosceptrum</taxon>
    </lineage>
</organism>
<evidence type="ECO:0000256" key="5">
    <source>
        <dbReference type="ARBA" id="ARBA00046874"/>
    </source>
</evidence>
<dbReference type="GO" id="GO:0051302">
    <property type="term" value="P:regulation of cell division"/>
    <property type="evidence" value="ECO:0007669"/>
    <property type="project" value="InterPro"/>
</dbReference>
<keyword evidence="2 6" id="KW-0132">Cell division</keyword>